<evidence type="ECO:0000256" key="1">
    <source>
        <dbReference type="SAM" id="MobiDB-lite"/>
    </source>
</evidence>
<feature type="compositionally biased region" description="Low complexity" evidence="1">
    <location>
        <begin position="65"/>
        <end position="95"/>
    </location>
</feature>
<evidence type="ECO:0000313" key="2">
    <source>
        <dbReference type="Proteomes" id="UP000887540"/>
    </source>
</evidence>
<keyword evidence="2" id="KW-1185">Reference proteome</keyword>
<evidence type="ECO:0000313" key="3">
    <source>
        <dbReference type="WBParaSite" id="ACRNAN_scaffold5478.g16577.t1"/>
    </source>
</evidence>
<dbReference type="Proteomes" id="UP000887540">
    <property type="component" value="Unplaced"/>
</dbReference>
<name>A0A914E3L3_9BILA</name>
<reference evidence="3" key="1">
    <citation type="submission" date="2022-11" db="UniProtKB">
        <authorList>
            <consortium name="WormBaseParasite"/>
        </authorList>
    </citation>
    <scope>IDENTIFICATION</scope>
</reference>
<sequence length="431" mass="46489">MIAVLARSYVRIVPPTPNPTTVSPTSSSTTVSPTNPTTTSSPTTTVKTSQDTTATTSTVHPSQKPTTTLPPESTLSTTNGNLSTTSANNYSTTPPNNISTTPSIIDCTNPLTNLTNIYCNVTSGNVTVNNETAASIAQNTKEALTPKNATGLDVFQVSVILDILAKVPFLPEEGFIAISTLTDNLLDINDDTFKNSIKYSTNRVLDSVQNLMYNSPPDSCFVNGSNIGLCNRFLNCTNPQSSGFADNGNIFTENSESTENLASIQVLPDSKCVPTQRIHYSIYRNQKLFTSADSNSSSGSDSQQMLNASDLQDRCQFGFFQASEKVLSAGFFGDENDDDGKDNKFKFTAVANQPQTITVKIRYSKTTLKRKPLHGKLTITSWNSISNGWDTNGTCQVEDTDGDWSSTCTQNVEGGNYAMVNMLYGSFVGQL</sequence>
<feature type="region of interest" description="Disordered" evidence="1">
    <location>
        <begin position="13"/>
        <end position="95"/>
    </location>
</feature>
<feature type="compositionally biased region" description="Low complexity" evidence="1">
    <location>
        <begin position="19"/>
        <end position="58"/>
    </location>
</feature>
<protein>
    <submittedName>
        <fullName evidence="3">Uncharacterized protein</fullName>
    </submittedName>
</protein>
<organism evidence="2 3">
    <name type="scientific">Acrobeloides nanus</name>
    <dbReference type="NCBI Taxonomy" id="290746"/>
    <lineage>
        <taxon>Eukaryota</taxon>
        <taxon>Metazoa</taxon>
        <taxon>Ecdysozoa</taxon>
        <taxon>Nematoda</taxon>
        <taxon>Chromadorea</taxon>
        <taxon>Rhabditida</taxon>
        <taxon>Tylenchina</taxon>
        <taxon>Cephalobomorpha</taxon>
        <taxon>Cephaloboidea</taxon>
        <taxon>Cephalobidae</taxon>
        <taxon>Acrobeloides</taxon>
    </lineage>
</organism>
<dbReference type="WBParaSite" id="ACRNAN_scaffold5478.g16577.t1">
    <property type="protein sequence ID" value="ACRNAN_scaffold5478.g16577.t1"/>
    <property type="gene ID" value="ACRNAN_scaffold5478.g16577"/>
</dbReference>
<accession>A0A914E3L3</accession>
<proteinExistence type="predicted"/>
<dbReference type="AlphaFoldDB" id="A0A914E3L3"/>